<dbReference type="Proteomes" id="UP000008311">
    <property type="component" value="Unassembled WGS sequence"/>
</dbReference>
<protein>
    <submittedName>
        <fullName evidence="1">Uncharacterized protein</fullName>
    </submittedName>
</protein>
<keyword evidence="2" id="KW-1185">Reference proteome</keyword>
<organism evidence="1 2">
    <name type="scientific">Ricinus communis</name>
    <name type="common">Castor bean</name>
    <dbReference type="NCBI Taxonomy" id="3988"/>
    <lineage>
        <taxon>Eukaryota</taxon>
        <taxon>Viridiplantae</taxon>
        <taxon>Streptophyta</taxon>
        <taxon>Embryophyta</taxon>
        <taxon>Tracheophyta</taxon>
        <taxon>Spermatophyta</taxon>
        <taxon>Magnoliopsida</taxon>
        <taxon>eudicotyledons</taxon>
        <taxon>Gunneridae</taxon>
        <taxon>Pentapetalae</taxon>
        <taxon>rosids</taxon>
        <taxon>fabids</taxon>
        <taxon>Malpighiales</taxon>
        <taxon>Euphorbiaceae</taxon>
        <taxon>Acalyphoideae</taxon>
        <taxon>Acalypheae</taxon>
        <taxon>Ricinus</taxon>
    </lineage>
</organism>
<accession>B9T7L0</accession>
<gene>
    <name evidence="1" type="ORF">RCOM_0244890</name>
</gene>
<sequence length="54" mass="6407">MAMFFIPGSDKEIKPADALIDETRPRLYKKVKDYVSLYFQYYQLGRRPIEAAMM</sequence>
<reference evidence="2" key="1">
    <citation type="journal article" date="2010" name="Nat. Biotechnol.">
        <title>Draft genome sequence of the oilseed species Ricinus communis.</title>
        <authorList>
            <person name="Chan A.P."/>
            <person name="Crabtree J."/>
            <person name="Zhao Q."/>
            <person name="Lorenzi H."/>
            <person name="Orvis J."/>
            <person name="Puiu D."/>
            <person name="Melake-Berhan A."/>
            <person name="Jones K.M."/>
            <person name="Redman J."/>
            <person name="Chen G."/>
            <person name="Cahoon E.B."/>
            <person name="Gedil M."/>
            <person name="Stanke M."/>
            <person name="Haas B.J."/>
            <person name="Wortman J.R."/>
            <person name="Fraser-Liggett C.M."/>
            <person name="Ravel J."/>
            <person name="Rabinowicz P.D."/>
        </authorList>
    </citation>
    <scope>NUCLEOTIDE SEQUENCE [LARGE SCALE GENOMIC DNA]</scope>
    <source>
        <strain evidence="2">cv. Hale</strain>
    </source>
</reference>
<evidence type="ECO:0000313" key="1">
    <source>
        <dbReference type="EMBL" id="EEF28152.1"/>
    </source>
</evidence>
<name>B9T7L0_RICCO</name>
<evidence type="ECO:0000313" key="2">
    <source>
        <dbReference type="Proteomes" id="UP000008311"/>
    </source>
</evidence>
<dbReference type="AlphaFoldDB" id="B9T7L0"/>
<dbReference type="eggNOG" id="KOG0143">
    <property type="taxonomic scope" value="Eukaryota"/>
</dbReference>
<dbReference type="InParanoid" id="B9T7L0"/>
<proteinExistence type="predicted"/>
<dbReference type="EMBL" id="EQ974770">
    <property type="protein sequence ID" value="EEF28152.1"/>
    <property type="molecule type" value="Genomic_DNA"/>
</dbReference>